<dbReference type="SUPFAM" id="SSF56935">
    <property type="entry name" value="Porins"/>
    <property type="match status" value="1"/>
</dbReference>
<feature type="signal peptide" evidence="1">
    <location>
        <begin position="1"/>
        <end position="25"/>
    </location>
</feature>
<feature type="chain" id="PRO_5037595860" description="DUF3570 domain-containing protein" evidence="1">
    <location>
        <begin position="26"/>
        <end position="426"/>
    </location>
</feature>
<dbReference type="Proteomes" id="UP000718593">
    <property type="component" value="Unassembled WGS sequence"/>
</dbReference>
<proteinExistence type="predicted"/>
<protein>
    <recommendedName>
        <fullName evidence="4">DUF3570 domain-containing protein</fullName>
    </recommendedName>
</protein>
<dbReference type="Gene3D" id="2.40.160.10">
    <property type="entry name" value="Porin"/>
    <property type="match status" value="1"/>
</dbReference>
<gene>
    <name evidence="2" type="ORF">HXL68_11205</name>
</gene>
<sequence>MNKLRGIFSAGVMPFLVAAASPAQAVDLAWSGFGTFGYAQSDAPANYQRFIDEKGTFKRDSILGAQVDARFSQQWGATAQVKLAPSDHSDTQWQASLAWAFVSWRPSDDWLIRAGKLRLPFMLNTENADVGATYDFVRLPQEVYSIAPTTDVVGLSVSKTWFGETFDWTAEAYSGKASTYWRYYGRERQYDVNKPGSWFLPIDMKSSGLVLTARSLEHTFRVGYHEGEASRPGEKTGAGFTYGPCPLPGGGGLPPPYCYNLAPSGMDKIRVPIVTLAASVSLPENFRLTGEFGKMRIDSASRGLNRWGGYLALSKRIGAWTPYVYYAKVKSSDEARSLYRQFNDNANVVNPAYRTYQRLMADLLAAYDQSTVALGTSYWVSSKSVIKAEWSRVDAGLVSSFVDAPVGGESGNRRIDIFSLSYSFTF</sequence>
<organism evidence="2 3">
    <name type="scientific">Dechloromonas agitata</name>
    <dbReference type="NCBI Taxonomy" id="73030"/>
    <lineage>
        <taxon>Bacteria</taxon>
        <taxon>Pseudomonadati</taxon>
        <taxon>Pseudomonadota</taxon>
        <taxon>Betaproteobacteria</taxon>
        <taxon>Rhodocyclales</taxon>
        <taxon>Azonexaceae</taxon>
        <taxon>Dechloromonas</taxon>
    </lineage>
</organism>
<dbReference type="EMBL" id="JABZMI010000237">
    <property type="protein sequence ID" value="MBF1165595.1"/>
    <property type="molecule type" value="Genomic_DNA"/>
</dbReference>
<dbReference type="InterPro" id="IPR023614">
    <property type="entry name" value="Porin_dom_sf"/>
</dbReference>
<reference evidence="2" key="1">
    <citation type="submission" date="2020-04" db="EMBL/GenBank/DDBJ databases">
        <title>Deep metagenomics examines the oral microbiome during advanced dental caries in children, revealing novel taxa and co-occurrences with host molecules.</title>
        <authorList>
            <person name="Baker J.L."/>
            <person name="Morton J.T."/>
            <person name="Dinis M."/>
            <person name="Alvarez R."/>
            <person name="Tran N.C."/>
            <person name="Knight R."/>
            <person name="Edlund A."/>
        </authorList>
    </citation>
    <scope>NUCLEOTIDE SEQUENCE</scope>
    <source>
        <strain evidence="2">JCVI_32_bin.24</strain>
    </source>
</reference>
<comment type="caution">
    <text evidence="2">The sequence shown here is derived from an EMBL/GenBank/DDBJ whole genome shotgun (WGS) entry which is preliminary data.</text>
</comment>
<evidence type="ECO:0000313" key="2">
    <source>
        <dbReference type="EMBL" id="MBF1165595.1"/>
    </source>
</evidence>
<evidence type="ECO:0000313" key="3">
    <source>
        <dbReference type="Proteomes" id="UP000718593"/>
    </source>
</evidence>
<evidence type="ECO:0000256" key="1">
    <source>
        <dbReference type="SAM" id="SignalP"/>
    </source>
</evidence>
<name>A0A930BXL2_9RHOO</name>
<dbReference type="AlphaFoldDB" id="A0A930BXL2"/>
<accession>A0A930BXL2</accession>
<evidence type="ECO:0008006" key="4">
    <source>
        <dbReference type="Google" id="ProtNLM"/>
    </source>
</evidence>
<keyword evidence="1" id="KW-0732">Signal</keyword>